<sequence>MSTKNRVWRQAALAVVLLVSGCTTSTDDPAPSSSSPNPLASLEHQVQLFLDEGAVAAVVQIRWPEGEWSRAYGVRDLETRTPAQPTDRAAVASVTKTVTAVAVLKLVDDNLIGLDDPVNDVIPGFTTSLTPPAPITVRQLLSHTSGMPEVTDALPKDVDFRPVLAQTLTMERGLQLAGTLPWSSDDVGSFKYSNTNYLALGLLIQTLRDKPIVHVLQEDVLGPLGLKNTSLDRIDPHETGILHGYVTLRGELVDTTDNTFLAGNPAGGAISTMADLNLLMAGIFQGRAVSASSLREMKTSRGFHPYGLGVWEHADGCSEDSRHEGRGGFWDYQTVAVSSADGRYQAAMTVTTPPMPTELEDPSTQDKRDDLNDRIESTLNETLDRICKPAN</sequence>
<dbReference type="AlphaFoldDB" id="A0AAW8N9A5"/>
<dbReference type="EMBL" id="JAVDWN010000004">
    <property type="protein sequence ID" value="MDR7163404.1"/>
    <property type="molecule type" value="Genomic_DNA"/>
</dbReference>
<dbReference type="PANTHER" id="PTHR46825">
    <property type="entry name" value="D-ALANYL-D-ALANINE-CARBOXYPEPTIDASE/ENDOPEPTIDASE AMPH"/>
    <property type="match status" value="1"/>
</dbReference>
<dbReference type="InterPro" id="IPR001466">
    <property type="entry name" value="Beta-lactam-related"/>
</dbReference>
<dbReference type="GO" id="GO:0009002">
    <property type="term" value="F:serine-type D-Ala-D-Ala carboxypeptidase activity"/>
    <property type="evidence" value="ECO:0007669"/>
    <property type="project" value="UniProtKB-EC"/>
</dbReference>
<accession>A0AAW8N9A5</accession>
<reference evidence="3" key="1">
    <citation type="submission" date="2023-07" db="EMBL/GenBank/DDBJ databases">
        <title>Sorghum-associated microbial communities from plants grown in Nebraska, USA.</title>
        <authorList>
            <person name="Schachtman D."/>
        </authorList>
    </citation>
    <scope>NUCLEOTIDE SEQUENCE</scope>
    <source>
        <strain evidence="3">BE261</strain>
    </source>
</reference>
<keyword evidence="1" id="KW-0732">Signal</keyword>
<comment type="caution">
    <text evidence="3">The sequence shown here is derived from an EMBL/GenBank/DDBJ whole genome shotgun (WGS) entry which is preliminary data.</text>
</comment>
<dbReference type="InterPro" id="IPR012338">
    <property type="entry name" value="Beta-lactam/transpept-like"/>
</dbReference>
<dbReference type="GeneID" id="97421799"/>
<protein>
    <submittedName>
        <fullName evidence="3">D-alanyl-D-alanine carboxypeptidase</fullName>
        <ecNumber evidence="3">3.4.16.4</ecNumber>
    </submittedName>
</protein>
<proteinExistence type="predicted"/>
<evidence type="ECO:0000259" key="2">
    <source>
        <dbReference type="Pfam" id="PF00144"/>
    </source>
</evidence>
<dbReference type="Proteomes" id="UP001262032">
    <property type="component" value="Unassembled WGS sequence"/>
</dbReference>
<dbReference type="EC" id="3.4.16.4" evidence="3"/>
<evidence type="ECO:0000313" key="4">
    <source>
        <dbReference type="Proteomes" id="UP001262032"/>
    </source>
</evidence>
<dbReference type="PANTHER" id="PTHR46825:SF9">
    <property type="entry name" value="BETA-LACTAMASE-RELATED DOMAIN-CONTAINING PROTEIN"/>
    <property type="match status" value="1"/>
</dbReference>
<feature type="chain" id="PRO_5043465672" evidence="1">
    <location>
        <begin position="26"/>
        <end position="391"/>
    </location>
</feature>
<gene>
    <name evidence="3" type="ORF">J2X12_001418</name>
</gene>
<dbReference type="SUPFAM" id="SSF56601">
    <property type="entry name" value="beta-lactamase/transpeptidase-like"/>
    <property type="match status" value="1"/>
</dbReference>
<dbReference type="RefSeq" id="WP_310110423.1">
    <property type="nucleotide sequence ID" value="NZ_JAVDTN010000004.1"/>
</dbReference>
<evidence type="ECO:0000256" key="1">
    <source>
        <dbReference type="SAM" id="SignalP"/>
    </source>
</evidence>
<dbReference type="PROSITE" id="PS51257">
    <property type="entry name" value="PROKAR_LIPOPROTEIN"/>
    <property type="match status" value="1"/>
</dbReference>
<keyword evidence="3" id="KW-0378">Hydrolase</keyword>
<feature type="domain" description="Beta-lactamase-related" evidence="2">
    <location>
        <begin position="68"/>
        <end position="306"/>
    </location>
</feature>
<dbReference type="Gene3D" id="3.40.710.10">
    <property type="entry name" value="DD-peptidase/beta-lactamase superfamily"/>
    <property type="match status" value="1"/>
</dbReference>
<name>A0AAW8N9A5_PSEOX</name>
<keyword evidence="3" id="KW-0121">Carboxypeptidase</keyword>
<organism evidence="3 4">
    <name type="scientific">Pseudarthrobacter oxydans</name>
    <name type="common">Arthrobacter oxydans</name>
    <dbReference type="NCBI Taxonomy" id="1671"/>
    <lineage>
        <taxon>Bacteria</taxon>
        <taxon>Bacillati</taxon>
        <taxon>Actinomycetota</taxon>
        <taxon>Actinomycetes</taxon>
        <taxon>Micrococcales</taxon>
        <taxon>Micrococcaceae</taxon>
        <taxon>Pseudarthrobacter</taxon>
    </lineage>
</organism>
<dbReference type="Pfam" id="PF00144">
    <property type="entry name" value="Beta-lactamase"/>
    <property type="match status" value="1"/>
</dbReference>
<dbReference type="InterPro" id="IPR050491">
    <property type="entry name" value="AmpC-like"/>
</dbReference>
<feature type="signal peptide" evidence="1">
    <location>
        <begin position="1"/>
        <end position="25"/>
    </location>
</feature>
<evidence type="ECO:0000313" key="3">
    <source>
        <dbReference type="EMBL" id="MDR7163404.1"/>
    </source>
</evidence>
<keyword evidence="3" id="KW-0645">Protease</keyword>